<evidence type="ECO:0000313" key="1">
    <source>
        <dbReference type="EMBL" id="SVC71547.1"/>
    </source>
</evidence>
<reference evidence="1" key="1">
    <citation type="submission" date="2018-05" db="EMBL/GenBank/DDBJ databases">
        <authorList>
            <person name="Lanie J.A."/>
            <person name="Ng W.-L."/>
            <person name="Kazmierczak K.M."/>
            <person name="Andrzejewski T.M."/>
            <person name="Davidsen T.M."/>
            <person name="Wayne K.J."/>
            <person name="Tettelin H."/>
            <person name="Glass J.I."/>
            <person name="Rusch D."/>
            <person name="Podicherti R."/>
            <person name="Tsui H.-C.T."/>
            <person name="Winkler M.E."/>
        </authorList>
    </citation>
    <scope>NUCLEOTIDE SEQUENCE</scope>
</reference>
<dbReference type="EMBL" id="UINC01106706">
    <property type="protein sequence ID" value="SVC71547.1"/>
    <property type="molecule type" value="Genomic_DNA"/>
</dbReference>
<dbReference type="AlphaFoldDB" id="A0A382PFA9"/>
<gene>
    <name evidence="1" type="ORF">METZ01_LOCUS324401</name>
</gene>
<accession>A0A382PFA9</accession>
<sequence length="39" mass="4537">MVPSEHHEVDVTGITPTKIERVAIKPVMTERRTRSKDYE</sequence>
<protein>
    <submittedName>
        <fullName evidence="1">Uncharacterized protein</fullName>
    </submittedName>
</protein>
<name>A0A382PFA9_9ZZZZ</name>
<organism evidence="1">
    <name type="scientific">marine metagenome</name>
    <dbReference type="NCBI Taxonomy" id="408172"/>
    <lineage>
        <taxon>unclassified sequences</taxon>
        <taxon>metagenomes</taxon>
        <taxon>ecological metagenomes</taxon>
    </lineage>
</organism>
<proteinExistence type="predicted"/>